<dbReference type="Gene3D" id="1.10.3720.10">
    <property type="entry name" value="MetI-like"/>
    <property type="match status" value="1"/>
</dbReference>
<dbReference type="GO" id="GO:0005886">
    <property type="term" value="C:plasma membrane"/>
    <property type="evidence" value="ECO:0007669"/>
    <property type="project" value="UniProtKB-SubCell"/>
</dbReference>
<keyword evidence="6 7" id="KW-0472">Membrane</keyword>
<evidence type="ECO:0000256" key="1">
    <source>
        <dbReference type="ARBA" id="ARBA00004651"/>
    </source>
</evidence>
<protein>
    <submittedName>
        <fullName evidence="10">Carbohydrate ABC transporter membrane protein 1 (CUT1 family)</fullName>
    </submittedName>
</protein>
<feature type="transmembrane region" description="Helical" evidence="7">
    <location>
        <begin position="33"/>
        <end position="60"/>
    </location>
</feature>
<dbReference type="OrthoDB" id="9804439at2"/>
<name>A0A2A9CNA3_9ACTN</name>
<dbReference type="GO" id="GO:0055085">
    <property type="term" value="P:transmembrane transport"/>
    <property type="evidence" value="ECO:0007669"/>
    <property type="project" value="InterPro"/>
</dbReference>
<evidence type="ECO:0000256" key="5">
    <source>
        <dbReference type="ARBA" id="ARBA00022989"/>
    </source>
</evidence>
<feature type="transmembrane region" description="Helical" evidence="7">
    <location>
        <begin position="131"/>
        <end position="150"/>
    </location>
</feature>
<dbReference type="PANTHER" id="PTHR30193">
    <property type="entry name" value="ABC TRANSPORTER PERMEASE PROTEIN"/>
    <property type="match status" value="1"/>
</dbReference>
<sequence length="314" mass="34744">MQLAKATQASSPDVAPPRQASRGRRFRTFAEPYAYLSPTIVVMAVMMAMPVVLVFGYSLFNNVVTTKHPKFVGLDNYVRLLTDPIFQTAAANTMVFTITSVVLHLLIGLGFAMMLNSVLLPRGVIAAYRMIYILPWVMTAAIVSILWQLMLNPNGVINFILQTVGLIDHKIEWLSSTNLALGSLTFINVWAGYPFFMISILAGLQGIPSDLYEAARVDGAGPLRRLWNITLPQLKPILLSMAMLDFIWNIQQFSLVWLTTGGGPINATETIGTYTYKLAFSKYEFSMSATSGVILFVASMVIALFYVRHQKGGE</sequence>
<dbReference type="SUPFAM" id="SSF161098">
    <property type="entry name" value="MetI-like"/>
    <property type="match status" value="1"/>
</dbReference>
<comment type="similarity">
    <text evidence="7">Belongs to the binding-protein-dependent transport system permease family.</text>
</comment>
<dbReference type="CDD" id="cd06261">
    <property type="entry name" value="TM_PBP2"/>
    <property type="match status" value="1"/>
</dbReference>
<dbReference type="Pfam" id="PF00528">
    <property type="entry name" value="BPD_transp_1"/>
    <property type="match status" value="1"/>
</dbReference>
<keyword evidence="2 7" id="KW-0813">Transport</keyword>
<evidence type="ECO:0000256" key="3">
    <source>
        <dbReference type="ARBA" id="ARBA00022475"/>
    </source>
</evidence>
<organism evidence="10 11">
    <name type="scientific">Propionicimonas paludicola</name>
    <dbReference type="NCBI Taxonomy" id="185243"/>
    <lineage>
        <taxon>Bacteria</taxon>
        <taxon>Bacillati</taxon>
        <taxon>Actinomycetota</taxon>
        <taxon>Actinomycetes</taxon>
        <taxon>Propionibacteriales</taxon>
        <taxon>Nocardioidaceae</taxon>
        <taxon>Propionicimonas</taxon>
    </lineage>
</organism>
<dbReference type="AlphaFoldDB" id="A0A2A9CNA3"/>
<feature type="transmembrane region" description="Helical" evidence="7">
    <location>
        <begin position="179"/>
        <end position="204"/>
    </location>
</feature>
<reference evidence="10 11" key="1">
    <citation type="submission" date="2017-10" db="EMBL/GenBank/DDBJ databases">
        <title>Sequencing the genomes of 1000 actinobacteria strains.</title>
        <authorList>
            <person name="Klenk H.-P."/>
        </authorList>
    </citation>
    <scope>NUCLEOTIDE SEQUENCE [LARGE SCALE GENOMIC DNA]</scope>
    <source>
        <strain evidence="10 11">DSM 15597</strain>
    </source>
</reference>
<feature type="region of interest" description="Disordered" evidence="8">
    <location>
        <begin position="1"/>
        <end position="22"/>
    </location>
</feature>
<dbReference type="EMBL" id="PDJC01000001">
    <property type="protein sequence ID" value="PFG15565.1"/>
    <property type="molecule type" value="Genomic_DNA"/>
</dbReference>
<feature type="domain" description="ABC transmembrane type-1" evidence="9">
    <location>
        <begin position="90"/>
        <end position="306"/>
    </location>
</feature>
<dbReference type="InterPro" id="IPR035906">
    <property type="entry name" value="MetI-like_sf"/>
</dbReference>
<evidence type="ECO:0000256" key="6">
    <source>
        <dbReference type="ARBA" id="ARBA00023136"/>
    </source>
</evidence>
<evidence type="ECO:0000259" key="9">
    <source>
        <dbReference type="PROSITE" id="PS50928"/>
    </source>
</evidence>
<feature type="transmembrane region" description="Helical" evidence="7">
    <location>
        <begin position="94"/>
        <end position="119"/>
    </location>
</feature>
<dbReference type="InterPro" id="IPR000515">
    <property type="entry name" value="MetI-like"/>
</dbReference>
<gene>
    <name evidence="10" type="ORF">ATK74_0085</name>
</gene>
<proteinExistence type="inferred from homology"/>
<dbReference type="InterPro" id="IPR051393">
    <property type="entry name" value="ABC_transporter_permease"/>
</dbReference>
<feature type="compositionally biased region" description="Polar residues" evidence="8">
    <location>
        <begin position="1"/>
        <end position="11"/>
    </location>
</feature>
<dbReference type="PANTHER" id="PTHR30193:SF37">
    <property type="entry name" value="INNER MEMBRANE ABC TRANSPORTER PERMEASE PROTEIN YCJO"/>
    <property type="match status" value="1"/>
</dbReference>
<comment type="caution">
    <text evidence="10">The sequence shown here is derived from an EMBL/GenBank/DDBJ whole genome shotgun (WGS) entry which is preliminary data.</text>
</comment>
<keyword evidence="11" id="KW-1185">Reference proteome</keyword>
<dbReference type="RefSeq" id="WP_098459184.1">
    <property type="nucleotide sequence ID" value="NZ_PDJC01000001.1"/>
</dbReference>
<evidence type="ECO:0000256" key="8">
    <source>
        <dbReference type="SAM" id="MobiDB-lite"/>
    </source>
</evidence>
<evidence type="ECO:0000256" key="4">
    <source>
        <dbReference type="ARBA" id="ARBA00022692"/>
    </source>
</evidence>
<dbReference type="PROSITE" id="PS50928">
    <property type="entry name" value="ABC_TM1"/>
    <property type="match status" value="1"/>
</dbReference>
<keyword evidence="3" id="KW-1003">Cell membrane</keyword>
<feature type="transmembrane region" description="Helical" evidence="7">
    <location>
        <begin position="285"/>
        <end position="307"/>
    </location>
</feature>
<evidence type="ECO:0000313" key="11">
    <source>
        <dbReference type="Proteomes" id="UP000226079"/>
    </source>
</evidence>
<keyword evidence="4 7" id="KW-0812">Transmembrane</keyword>
<evidence type="ECO:0000256" key="7">
    <source>
        <dbReference type="RuleBase" id="RU363032"/>
    </source>
</evidence>
<comment type="subcellular location">
    <subcellularLocation>
        <location evidence="1 7">Cell membrane</location>
        <topology evidence="1 7">Multi-pass membrane protein</topology>
    </subcellularLocation>
</comment>
<dbReference type="Proteomes" id="UP000226079">
    <property type="component" value="Unassembled WGS sequence"/>
</dbReference>
<accession>A0A2A9CNA3</accession>
<evidence type="ECO:0000256" key="2">
    <source>
        <dbReference type="ARBA" id="ARBA00022448"/>
    </source>
</evidence>
<evidence type="ECO:0000313" key="10">
    <source>
        <dbReference type="EMBL" id="PFG15565.1"/>
    </source>
</evidence>
<keyword evidence="5 7" id="KW-1133">Transmembrane helix</keyword>